<name>A0A916K311_9BACL</name>
<dbReference type="RefSeq" id="WP_218092872.1">
    <property type="nucleotide sequence ID" value="NZ_CAJVAS010000012.1"/>
</dbReference>
<dbReference type="GO" id="GO:0000155">
    <property type="term" value="F:phosphorelay sensor kinase activity"/>
    <property type="evidence" value="ECO:0007669"/>
    <property type="project" value="InterPro"/>
</dbReference>
<dbReference type="PANTHER" id="PTHR24421:SF10">
    <property type="entry name" value="NITRATE_NITRITE SENSOR PROTEIN NARQ"/>
    <property type="match status" value="1"/>
</dbReference>
<dbReference type="CDD" id="cd16917">
    <property type="entry name" value="HATPase_UhpB-NarQ-NarX-like"/>
    <property type="match status" value="1"/>
</dbReference>
<keyword evidence="10" id="KW-0812">Transmembrane</keyword>
<evidence type="ECO:0000256" key="2">
    <source>
        <dbReference type="ARBA" id="ARBA00012438"/>
    </source>
</evidence>
<evidence type="ECO:0000313" key="13">
    <source>
        <dbReference type="EMBL" id="CAG7629550.1"/>
    </source>
</evidence>
<proteinExistence type="predicted"/>
<keyword evidence="7" id="KW-0067">ATP-binding</keyword>
<keyword evidence="4" id="KW-0808">Transferase</keyword>
<organism evidence="13 14">
    <name type="scientific">Paenibacillus solanacearum</name>
    <dbReference type="NCBI Taxonomy" id="2048548"/>
    <lineage>
        <taxon>Bacteria</taxon>
        <taxon>Bacillati</taxon>
        <taxon>Bacillota</taxon>
        <taxon>Bacilli</taxon>
        <taxon>Bacillales</taxon>
        <taxon>Paenibacillaceae</taxon>
        <taxon>Paenibacillus</taxon>
    </lineage>
</organism>
<evidence type="ECO:0000256" key="3">
    <source>
        <dbReference type="ARBA" id="ARBA00022553"/>
    </source>
</evidence>
<dbReference type="InterPro" id="IPR050482">
    <property type="entry name" value="Sensor_HK_TwoCompSys"/>
</dbReference>
<evidence type="ECO:0000259" key="12">
    <source>
        <dbReference type="Pfam" id="PF07730"/>
    </source>
</evidence>
<dbReference type="GO" id="GO:0016020">
    <property type="term" value="C:membrane"/>
    <property type="evidence" value="ECO:0007669"/>
    <property type="project" value="InterPro"/>
</dbReference>
<feature type="transmembrane region" description="Helical" evidence="10">
    <location>
        <begin position="40"/>
        <end position="58"/>
    </location>
</feature>
<dbReference type="GO" id="GO:0005524">
    <property type="term" value="F:ATP binding"/>
    <property type="evidence" value="ECO:0007669"/>
    <property type="project" value="UniProtKB-KW"/>
</dbReference>
<keyword evidence="9" id="KW-0175">Coiled coil</keyword>
<dbReference type="GO" id="GO:0046983">
    <property type="term" value="F:protein dimerization activity"/>
    <property type="evidence" value="ECO:0007669"/>
    <property type="project" value="InterPro"/>
</dbReference>
<dbReference type="Pfam" id="PF02518">
    <property type="entry name" value="HATPase_c"/>
    <property type="match status" value="1"/>
</dbReference>
<evidence type="ECO:0000256" key="8">
    <source>
        <dbReference type="ARBA" id="ARBA00023012"/>
    </source>
</evidence>
<comment type="catalytic activity">
    <reaction evidence="1">
        <text>ATP + protein L-histidine = ADP + protein N-phospho-L-histidine.</text>
        <dbReference type="EC" id="2.7.13.3"/>
    </reaction>
</comment>
<dbReference type="InterPro" id="IPR011712">
    <property type="entry name" value="Sig_transdc_His_kin_sub3_dim/P"/>
</dbReference>
<keyword evidence="14" id="KW-1185">Reference proteome</keyword>
<evidence type="ECO:0000259" key="11">
    <source>
        <dbReference type="Pfam" id="PF02518"/>
    </source>
</evidence>
<evidence type="ECO:0000256" key="7">
    <source>
        <dbReference type="ARBA" id="ARBA00022840"/>
    </source>
</evidence>
<keyword evidence="10" id="KW-0472">Membrane</keyword>
<dbReference type="AlphaFoldDB" id="A0A916K311"/>
<feature type="domain" description="Histidine kinase/HSP90-like ATPase" evidence="11">
    <location>
        <begin position="192"/>
        <end position="279"/>
    </location>
</feature>
<accession>A0A916K311</accession>
<dbReference type="EC" id="2.7.13.3" evidence="2"/>
<evidence type="ECO:0000256" key="10">
    <source>
        <dbReference type="SAM" id="Phobius"/>
    </source>
</evidence>
<reference evidence="13" key="1">
    <citation type="submission" date="2021-06" db="EMBL/GenBank/DDBJ databases">
        <authorList>
            <person name="Criscuolo A."/>
        </authorList>
    </citation>
    <scope>NUCLEOTIDE SEQUENCE</scope>
    <source>
        <strain evidence="13">CIP111600</strain>
    </source>
</reference>
<keyword evidence="6" id="KW-0418">Kinase</keyword>
<keyword evidence="10" id="KW-1133">Transmembrane helix</keyword>
<evidence type="ECO:0000256" key="4">
    <source>
        <dbReference type="ARBA" id="ARBA00022679"/>
    </source>
</evidence>
<dbReference type="Pfam" id="PF07730">
    <property type="entry name" value="HisKA_3"/>
    <property type="match status" value="1"/>
</dbReference>
<dbReference type="PANTHER" id="PTHR24421">
    <property type="entry name" value="NITRATE/NITRITE SENSOR PROTEIN NARX-RELATED"/>
    <property type="match status" value="1"/>
</dbReference>
<dbReference type="EMBL" id="CAJVAS010000012">
    <property type="protein sequence ID" value="CAG7629550.1"/>
    <property type="molecule type" value="Genomic_DNA"/>
</dbReference>
<comment type="caution">
    <text evidence="13">The sequence shown here is derived from an EMBL/GenBank/DDBJ whole genome shotgun (WGS) entry which is preliminary data.</text>
</comment>
<feature type="transmembrane region" description="Helical" evidence="10">
    <location>
        <begin position="9"/>
        <end position="28"/>
    </location>
</feature>
<protein>
    <recommendedName>
        <fullName evidence="2">histidine kinase</fullName>
        <ecNumber evidence="2">2.7.13.3</ecNumber>
    </recommendedName>
</protein>
<keyword evidence="5" id="KW-0547">Nucleotide-binding</keyword>
<dbReference type="Proteomes" id="UP000693672">
    <property type="component" value="Unassembled WGS sequence"/>
</dbReference>
<keyword evidence="3" id="KW-0597">Phosphoprotein</keyword>
<keyword evidence="8" id="KW-0902">Two-component regulatory system</keyword>
<sequence length="284" mass="33203">MLYKHLKSLILIIPTLTIGLWEYVRHSFLLPYISMDLGNWLAPLLVFLVTMTLLRKLFAKMEVLQEELQQEREAKAALEERENIARELHDGIAQSLFLLSVRLDRMDRMDRNGSGMNDSLRTAYQNLRKTVYEVNEYVRQAIAGLRYPVTPASKPWMESVQRLVEEFRRDTGLSVVLLWSLSEQRLTLKEKVELYSTVREAMINVYKHAGAERLWVEGTDRGDRGWRCEIRDDGAGFRRSDPLERGEGFGLAMIRERADKLNWSFTAARDGEHTRVVIEKEERW</sequence>
<evidence type="ECO:0000256" key="1">
    <source>
        <dbReference type="ARBA" id="ARBA00000085"/>
    </source>
</evidence>
<gene>
    <name evidence="13" type="ORF">PAESOLCIP111_03114</name>
</gene>
<evidence type="ECO:0000256" key="9">
    <source>
        <dbReference type="SAM" id="Coils"/>
    </source>
</evidence>
<feature type="domain" description="Signal transduction histidine kinase subgroup 3 dimerisation and phosphoacceptor" evidence="12">
    <location>
        <begin position="80"/>
        <end position="148"/>
    </location>
</feature>
<dbReference type="InterPro" id="IPR003594">
    <property type="entry name" value="HATPase_dom"/>
</dbReference>
<feature type="coiled-coil region" evidence="9">
    <location>
        <begin position="54"/>
        <end position="88"/>
    </location>
</feature>
<evidence type="ECO:0000256" key="5">
    <source>
        <dbReference type="ARBA" id="ARBA00022741"/>
    </source>
</evidence>
<evidence type="ECO:0000256" key="6">
    <source>
        <dbReference type="ARBA" id="ARBA00022777"/>
    </source>
</evidence>
<evidence type="ECO:0000313" key="14">
    <source>
        <dbReference type="Proteomes" id="UP000693672"/>
    </source>
</evidence>